<dbReference type="OrthoDB" id="5295388at2"/>
<dbReference type="Gene3D" id="3.30.70.100">
    <property type="match status" value="1"/>
</dbReference>
<reference evidence="8 9" key="1">
    <citation type="submission" date="2014-03" db="EMBL/GenBank/DDBJ databases">
        <title>Bradyrhizobium valentinum sp. nov., isolated from effective nodules of Lupinus mariae-josephae, a lupine endemic of basic-lime soils in Eastern Spain.</title>
        <authorList>
            <person name="Duran D."/>
            <person name="Rey L."/>
            <person name="Navarro A."/>
            <person name="Busquets A."/>
            <person name="Imperial J."/>
            <person name="Ruiz-Argueso T."/>
        </authorList>
    </citation>
    <scope>NUCLEOTIDE SEQUENCE [LARGE SCALE GENOMIC DNA]</scope>
    <source>
        <strain evidence="8 9">LmjM3</strain>
    </source>
</reference>
<feature type="active site" evidence="5">
    <location>
        <position position="38"/>
    </location>
</feature>
<dbReference type="NCBIfam" id="NF010996">
    <property type="entry name" value="PRK14421.1"/>
    <property type="match status" value="1"/>
</dbReference>
<organism evidence="8 9">
    <name type="scientific">Bradyrhizobium valentinum</name>
    <dbReference type="NCBI Taxonomy" id="1518501"/>
    <lineage>
        <taxon>Bacteria</taxon>
        <taxon>Pseudomonadati</taxon>
        <taxon>Pseudomonadota</taxon>
        <taxon>Alphaproteobacteria</taxon>
        <taxon>Hyphomicrobiales</taxon>
        <taxon>Nitrobacteraceae</taxon>
        <taxon>Bradyrhizobium</taxon>
    </lineage>
</organism>
<evidence type="ECO:0000256" key="6">
    <source>
        <dbReference type="RuleBase" id="RU004168"/>
    </source>
</evidence>
<dbReference type="RefSeq" id="WP_057854619.1">
    <property type="nucleotide sequence ID" value="NZ_LLXX01000195.1"/>
</dbReference>
<dbReference type="InterPro" id="IPR017968">
    <property type="entry name" value="Acylphosphatase_CS"/>
</dbReference>
<dbReference type="AlphaFoldDB" id="A0A0R3KKL9"/>
<evidence type="ECO:0000313" key="9">
    <source>
        <dbReference type="Proteomes" id="UP000051913"/>
    </source>
</evidence>
<keyword evidence="3 5" id="KW-0378">Hydrolase</keyword>
<feature type="active site" evidence="5">
    <location>
        <position position="20"/>
    </location>
</feature>
<evidence type="ECO:0000256" key="2">
    <source>
        <dbReference type="ARBA" id="ARBA00012150"/>
    </source>
</evidence>
<dbReference type="PROSITE" id="PS00151">
    <property type="entry name" value="ACYLPHOSPHATASE_2"/>
    <property type="match status" value="1"/>
</dbReference>
<dbReference type="Proteomes" id="UP000051913">
    <property type="component" value="Unassembled WGS sequence"/>
</dbReference>
<dbReference type="SUPFAM" id="SSF54975">
    <property type="entry name" value="Acylphosphatase/BLUF domain-like"/>
    <property type="match status" value="1"/>
</dbReference>
<comment type="caution">
    <text evidence="8">The sequence shown here is derived from an EMBL/GenBank/DDBJ whole genome shotgun (WGS) entry which is preliminary data.</text>
</comment>
<comment type="similarity">
    <text evidence="1 6">Belongs to the acylphosphatase family.</text>
</comment>
<gene>
    <name evidence="8" type="ORF">CP49_39095</name>
</gene>
<dbReference type="InterPro" id="IPR001792">
    <property type="entry name" value="Acylphosphatase-like_dom"/>
</dbReference>
<comment type="catalytic activity">
    <reaction evidence="4 5">
        <text>an acyl phosphate + H2O = a carboxylate + phosphate + H(+)</text>
        <dbReference type="Rhea" id="RHEA:14965"/>
        <dbReference type="ChEBI" id="CHEBI:15377"/>
        <dbReference type="ChEBI" id="CHEBI:15378"/>
        <dbReference type="ChEBI" id="CHEBI:29067"/>
        <dbReference type="ChEBI" id="CHEBI:43474"/>
        <dbReference type="ChEBI" id="CHEBI:59918"/>
        <dbReference type="EC" id="3.6.1.7"/>
    </reaction>
</comment>
<dbReference type="InterPro" id="IPR020456">
    <property type="entry name" value="Acylphosphatase"/>
</dbReference>
<dbReference type="PANTHER" id="PTHR47268">
    <property type="entry name" value="ACYLPHOSPHATASE"/>
    <property type="match status" value="1"/>
</dbReference>
<evidence type="ECO:0000259" key="7">
    <source>
        <dbReference type="PROSITE" id="PS51160"/>
    </source>
</evidence>
<dbReference type="EC" id="3.6.1.7" evidence="2 5"/>
<dbReference type="EMBL" id="LLXX01000195">
    <property type="protein sequence ID" value="KRQ96241.1"/>
    <property type="molecule type" value="Genomic_DNA"/>
</dbReference>
<protein>
    <recommendedName>
        <fullName evidence="2 5">acylphosphatase</fullName>
        <ecNumber evidence="2 5">3.6.1.7</ecNumber>
    </recommendedName>
</protein>
<dbReference type="STRING" id="1518501.CQ10_29735"/>
<sequence>MSDAIRHVTIRGRVQGVGYRAFVDDEARSHDLEGWVRNRRDGSVEAVFAGPAGAVTAMIEQCRRGPYSARVDAVQDGVAGPDMLKLRRAGERFSVLPTV</sequence>
<evidence type="ECO:0000313" key="8">
    <source>
        <dbReference type="EMBL" id="KRQ96241.1"/>
    </source>
</evidence>
<accession>A0A0R3KKL9</accession>
<dbReference type="PANTHER" id="PTHR47268:SF4">
    <property type="entry name" value="ACYLPHOSPHATASE"/>
    <property type="match status" value="1"/>
</dbReference>
<dbReference type="InterPro" id="IPR036046">
    <property type="entry name" value="Acylphosphatase-like_dom_sf"/>
</dbReference>
<name>A0A0R3KKL9_9BRAD</name>
<dbReference type="Pfam" id="PF00708">
    <property type="entry name" value="Acylphosphatase"/>
    <property type="match status" value="1"/>
</dbReference>
<evidence type="ECO:0000256" key="3">
    <source>
        <dbReference type="ARBA" id="ARBA00022801"/>
    </source>
</evidence>
<evidence type="ECO:0000256" key="5">
    <source>
        <dbReference type="PROSITE-ProRule" id="PRU00520"/>
    </source>
</evidence>
<keyword evidence="9" id="KW-1185">Reference proteome</keyword>
<proteinExistence type="inferred from homology"/>
<evidence type="ECO:0000256" key="4">
    <source>
        <dbReference type="ARBA" id="ARBA00047645"/>
    </source>
</evidence>
<dbReference type="PROSITE" id="PS51160">
    <property type="entry name" value="ACYLPHOSPHATASE_3"/>
    <property type="match status" value="1"/>
</dbReference>
<feature type="domain" description="Acylphosphatase-like" evidence="7">
    <location>
        <begin position="5"/>
        <end position="97"/>
    </location>
</feature>
<evidence type="ECO:0000256" key="1">
    <source>
        <dbReference type="ARBA" id="ARBA00005614"/>
    </source>
</evidence>
<dbReference type="GO" id="GO:0003998">
    <property type="term" value="F:acylphosphatase activity"/>
    <property type="evidence" value="ECO:0007669"/>
    <property type="project" value="UniProtKB-EC"/>
</dbReference>